<dbReference type="SUPFAM" id="SSF46785">
    <property type="entry name" value="Winged helix' DNA-binding domain"/>
    <property type="match status" value="1"/>
</dbReference>
<protein>
    <recommendedName>
        <fullName evidence="3">Peptidase M24 domain-containing protein</fullName>
    </recommendedName>
</protein>
<dbReference type="SUPFAM" id="SSF55920">
    <property type="entry name" value="Creatinase/aminopeptidase"/>
    <property type="match status" value="1"/>
</dbReference>
<keyword evidence="5" id="KW-1185">Reference proteome</keyword>
<dbReference type="Proteomes" id="UP001367676">
    <property type="component" value="Unassembled WGS sequence"/>
</dbReference>
<dbReference type="PANTHER" id="PTHR10804">
    <property type="entry name" value="PROTEASE FAMILY M24 METHIONYL AMINOPEPTIDASE, AMINOPEPTIDASE P"/>
    <property type="match status" value="1"/>
</dbReference>
<dbReference type="PANTHER" id="PTHR10804:SF11">
    <property type="entry name" value="PROLIFERATION-ASSOCIATED PROTEIN 2G4"/>
    <property type="match status" value="1"/>
</dbReference>
<gene>
    <name evidence="4" type="ORF">V9T40_004071</name>
</gene>
<comment type="caution">
    <text evidence="4">The sequence shown here is derived from an EMBL/GenBank/DDBJ whole genome shotgun (WGS) entry which is preliminary data.</text>
</comment>
<feature type="region of interest" description="Disordered" evidence="2">
    <location>
        <begin position="359"/>
        <end position="404"/>
    </location>
</feature>
<sequence>MADSEEPEKTISDESVVGKYAAAAEISNRVLKKVIEKCVDGASCRKISEEGDELIIEECSKFFKKEKDLKRGIAFPTCVSANNCICHFSPLATEPDYILKTDDVVKIDLGAHIDGFIAVVAHTIIVGASPDKKITGRKADAFLAAYQASQAALRLLKPKTDTYAITDAVQKVCKEYDCKPIEGMLSHQLTQFRIDGQKTIIQNPSEAQRKEHEKFEIGEYEVYAMDVLVSTGTGVAREMDARVSIFKKTDEIYQLKLRASRMFYAEVIKKYDSMPFNLRNFEDEKMAKMGVNECVRNKLLNPFQVLYEKPGEIVVQFKFTVMVLPSGPSKITGLPFDESLFESEHSISDPDLKNLLQSSLKHKSTKKKKKSGKGTATASADALSNNVEKMDIDSDAKMEVEQIA</sequence>
<name>A0AAN9TIN6_9HEMI</name>
<evidence type="ECO:0000256" key="1">
    <source>
        <dbReference type="ARBA" id="ARBA00007319"/>
    </source>
</evidence>
<accession>A0AAN9TIN6</accession>
<reference evidence="4 5" key="1">
    <citation type="submission" date="2024-03" db="EMBL/GenBank/DDBJ databases">
        <title>Adaptation during the transition from Ophiocordyceps entomopathogen to insect associate is accompanied by gene loss and intensified selection.</title>
        <authorList>
            <person name="Ward C.M."/>
            <person name="Onetto C.A."/>
            <person name="Borneman A.R."/>
        </authorList>
    </citation>
    <scope>NUCLEOTIDE SEQUENCE [LARGE SCALE GENOMIC DNA]</scope>
    <source>
        <strain evidence="4">AWRI1</strain>
        <tissue evidence="4">Single Adult Female</tissue>
    </source>
</reference>
<dbReference type="Gene3D" id="1.10.10.10">
    <property type="entry name" value="Winged helix-like DNA-binding domain superfamily/Winged helix DNA-binding domain"/>
    <property type="match status" value="1"/>
</dbReference>
<evidence type="ECO:0000256" key="2">
    <source>
        <dbReference type="SAM" id="MobiDB-lite"/>
    </source>
</evidence>
<organism evidence="4 5">
    <name type="scientific">Parthenolecanium corni</name>
    <dbReference type="NCBI Taxonomy" id="536013"/>
    <lineage>
        <taxon>Eukaryota</taxon>
        <taxon>Metazoa</taxon>
        <taxon>Ecdysozoa</taxon>
        <taxon>Arthropoda</taxon>
        <taxon>Hexapoda</taxon>
        <taxon>Insecta</taxon>
        <taxon>Pterygota</taxon>
        <taxon>Neoptera</taxon>
        <taxon>Paraneoptera</taxon>
        <taxon>Hemiptera</taxon>
        <taxon>Sternorrhyncha</taxon>
        <taxon>Coccoidea</taxon>
        <taxon>Coccidae</taxon>
        <taxon>Parthenolecanium</taxon>
    </lineage>
</organism>
<evidence type="ECO:0000313" key="5">
    <source>
        <dbReference type="Proteomes" id="UP001367676"/>
    </source>
</evidence>
<dbReference type="InterPro" id="IPR004545">
    <property type="entry name" value="PA2G4"/>
</dbReference>
<dbReference type="AlphaFoldDB" id="A0AAN9TIN6"/>
<dbReference type="InterPro" id="IPR000994">
    <property type="entry name" value="Pept_M24"/>
</dbReference>
<evidence type="ECO:0000259" key="3">
    <source>
        <dbReference type="Pfam" id="PF00557"/>
    </source>
</evidence>
<feature type="compositionally biased region" description="Basic and acidic residues" evidence="2">
    <location>
        <begin position="388"/>
        <end position="404"/>
    </location>
</feature>
<dbReference type="NCBIfam" id="TIGR00495">
    <property type="entry name" value="crvDNA_42K"/>
    <property type="match status" value="1"/>
</dbReference>
<dbReference type="InterPro" id="IPR036005">
    <property type="entry name" value="Creatinase/aminopeptidase-like"/>
</dbReference>
<dbReference type="InterPro" id="IPR036390">
    <property type="entry name" value="WH_DNA-bd_sf"/>
</dbReference>
<dbReference type="EMBL" id="JBBCAQ010000027">
    <property type="protein sequence ID" value="KAK7586195.1"/>
    <property type="molecule type" value="Genomic_DNA"/>
</dbReference>
<dbReference type="InterPro" id="IPR036388">
    <property type="entry name" value="WH-like_DNA-bd_sf"/>
</dbReference>
<dbReference type="CDD" id="cd01089">
    <property type="entry name" value="PA2G4-like"/>
    <property type="match status" value="1"/>
</dbReference>
<dbReference type="InterPro" id="IPR047113">
    <property type="entry name" value="PA2G4/ARX1"/>
</dbReference>
<dbReference type="FunFam" id="1.10.10.10:FF:000029">
    <property type="entry name" value="Proliferation-associated 2G4, a"/>
    <property type="match status" value="1"/>
</dbReference>
<comment type="similarity">
    <text evidence="1">Belongs to the peptidase M24 family.</text>
</comment>
<feature type="compositionally biased region" description="Basic residues" evidence="2">
    <location>
        <begin position="360"/>
        <end position="372"/>
    </location>
</feature>
<dbReference type="Gene3D" id="3.90.230.10">
    <property type="entry name" value="Creatinase/methionine aminopeptidase superfamily"/>
    <property type="match status" value="1"/>
</dbReference>
<evidence type="ECO:0000313" key="4">
    <source>
        <dbReference type="EMBL" id="KAK7586195.1"/>
    </source>
</evidence>
<dbReference type="Pfam" id="PF00557">
    <property type="entry name" value="Peptidase_M24"/>
    <property type="match status" value="1"/>
</dbReference>
<proteinExistence type="inferred from homology"/>
<feature type="domain" description="Peptidase M24" evidence="3">
    <location>
        <begin position="20"/>
        <end position="190"/>
    </location>
</feature>